<dbReference type="Proteomes" id="UP000004995">
    <property type="component" value="Unassembled WGS sequence"/>
</dbReference>
<dbReference type="AlphaFoldDB" id="K3ZCY1"/>
<name>K3ZCY1_SETIT</name>
<proteinExistence type="predicted"/>
<evidence type="ECO:0000313" key="1">
    <source>
        <dbReference type="EnsemblPlants" id="KQL15947"/>
    </source>
</evidence>
<reference evidence="1" key="2">
    <citation type="submission" date="2018-08" db="UniProtKB">
        <authorList>
            <consortium name="EnsemblPlants"/>
        </authorList>
    </citation>
    <scope>IDENTIFICATION</scope>
    <source>
        <strain evidence="1">Yugu1</strain>
    </source>
</reference>
<accession>K3ZCY1</accession>
<dbReference type="EnsemblPlants" id="KQL15947">
    <property type="protein sequence ID" value="KQL15947"/>
    <property type="gene ID" value="SETIT_024411mg"/>
</dbReference>
<dbReference type="Gramene" id="KQL15947">
    <property type="protein sequence ID" value="KQL15947"/>
    <property type="gene ID" value="SETIT_024411mg"/>
</dbReference>
<evidence type="ECO:0000313" key="2">
    <source>
        <dbReference type="Proteomes" id="UP000004995"/>
    </source>
</evidence>
<keyword evidence="2" id="KW-1185">Reference proteome</keyword>
<protein>
    <submittedName>
        <fullName evidence="1">Uncharacterized protein</fullName>
    </submittedName>
</protein>
<dbReference type="InParanoid" id="K3ZCY1"/>
<dbReference type="HOGENOM" id="CLU_2431168_0_0_1"/>
<organism evidence="1 2">
    <name type="scientific">Setaria italica</name>
    <name type="common">Foxtail millet</name>
    <name type="synonym">Panicum italicum</name>
    <dbReference type="NCBI Taxonomy" id="4555"/>
    <lineage>
        <taxon>Eukaryota</taxon>
        <taxon>Viridiplantae</taxon>
        <taxon>Streptophyta</taxon>
        <taxon>Embryophyta</taxon>
        <taxon>Tracheophyta</taxon>
        <taxon>Spermatophyta</taxon>
        <taxon>Magnoliopsida</taxon>
        <taxon>Liliopsida</taxon>
        <taxon>Poales</taxon>
        <taxon>Poaceae</taxon>
        <taxon>PACMAD clade</taxon>
        <taxon>Panicoideae</taxon>
        <taxon>Panicodae</taxon>
        <taxon>Paniceae</taxon>
        <taxon>Cenchrinae</taxon>
        <taxon>Setaria</taxon>
    </lineage>
</organism>
<reference evidence="2" key="1">
    <citation type="journal article" date="2012" name="Nat. Biotechnol.">
        <title>Reference genome sequence of the model plant Setaria.</title>
        <authorList>
            <person name="Bennetzen J.L."/>
            <person name="Schmutz J."/>
            <person name="Wang H."/>
            <person name="Percifield R."/>
            <person name="Hawkins J."/>
            <person name="Pontaroli A.C."/>
            <person name="Estep M."/>
            <person name="Feng L."/>
            <person name="Vaughn J.N."/>
            <person name="Grimwood J."/>
            <person name="Jenkins J."/>
            <person name="Barry K."/>
            <person name="Lindquist E."/>
            <person name="Hellsten U."/>
            <person name="Deshpande S."/>
            <person name="Wang X."/>
            <person name="Wu X."/>
            <person name="Mitros T."/>
            <person name="Triplett J."/>
            <person name="Yang X."/>
            <person name="Ye C.Y."/>
            <person name="Mauro-Herrera M."/>
            <person name="Wang L."/>
            <person name="Li P."/>
            <person name="Sharma M."/>
            <person name="Sharma R."/>
            <person name="Ronald P.C."/>
            <person name="Panaud O."/>
            <person name="Kellogg E.A."/>
            <person name="Brutnell T.P."/>
            <person name="Doust A.N."/>
            <person name="Tuskan G.A."/>
            <person name="Rokhsar D."/>
            <person name="Devos K.M."/>
        </authorList>
    </citation>
    <scope>NUCLEOTIDE SEQUENCE [LARGE SCALE GENOMIC DNA]</scope>
    <source>
        <strain evidence="2">cv. Yugu1</strain>
    </source>
</reference>
<dbReference type="EMBL" id="AGNK02001809">
    <property type="status" value="NOT_ANNOTATED_CDS"/>
    <property type="molecule type" value="Genomic_DNA"/>
</dbReference>
<sequence length="91" mass="10248">MLTICLMKCSQGPSYTQSWFCNILIATTWLSLPDYTGKPTTARTSSLHSGRERTEGEGWRCTWAWTDGEGWRCTWAWTSGLTGRKAPSARP</sequence>